<reference evidence="2" key="1">
    <citation type="journal article" date="2023" name="Front. Plant Sci.">
        <title>Chromosomal-level genome assembly of Melastoma candidum provides insights into trichome evolution.</title>
        <authorList>
            <person name="Zhong Y."/>
            <person name="Wu W."/>
            <person name="Sun C."/>
            <person name="Zou P."/>
            <person name="Liu Y."/>
            <person name="Dai S."/>
            <person name="Zhou R."/>
        </authorList>
    </citation>
    <scope>NUCLEOTIDE SEQUENCE [LARGE SCALE GENOMIC DNA]</scope>
</reference>
<evidence type="ECO:0000313" key="2">
    <source>
        <dbReference type="Proteomes" id="UP001057402"/>
    </source>
</evidence>
<evidence type="ECO:0000313" key="1">
    <source>
        <dbReference type="EMBL" id="KAI4341497.1"/>
    </source>
</evidence>
<sequence>MALTVTTPASGSGGARVLSTAPSSAAPTFHPLCRVLLIPSSAARTPRVITFAKKQRQEFSSITGKFDSKNRRRSSSPTTTEEEDDDAEPVPTLETVGPESSKMVSRSSAGVAADDGYFLPELPGDKPDFWEGEQWEALGFFVQYLWAFGIFFAAIACGIAVATYNEGATDFKETPVYKEAIGSRELLDEQPDAGSDVFESNPTEVAPSLN</sequence>
<dbReference type="EMBL" id="CM042886">
    <property type="protein sequence ID" value="KAI4341497.1"/>
    <property type="molecule type" value="Genomic_DNA"/>
</dbReference>
<protein>
    <submittedName>
        <fullName evidence="1">Uncharacterized protein</fullName>
    </submittedName>
</protein>
<name>A0ACB9NYW1_9MYRT</name>
<comment type="caution">
    <text evidence="1">The sequence shown here is derived from an EMBL/GenBank/DDBJ whole genome shotgun (WGS) entry which is preliminary data.</text>
</comment>
<accession>A0ACB9NYW1</accession>
<organism evidence="1 2">
    <name type="scientific">Melastoma candidum</name>
    <dbReference type="NCBI Taxonomy" id="119954"/>
    <lineage>
        <taxon>Eukaryota</taxon>
        <taxon>Viridiplantae</taxon>
        <taxon>Streptophyta</taxon>
        <taxon>Embryophyta</taxon>
        <taxon>Tracheophyta</taxon>
        <taxon>Spermatophyta</taxon>
        <taxon>Magnoliopsida</taxon>
        <taxon>eudicotyledons</taxon>
        <taxon>Gunneridae</taxon>
        <taxon>Pentapetalae</taxon>
        <taxon>rosids</taxon>
        <taxon>malvids</taxon>
        <taxon>Myrtales</taxon>
        <taxon>Melastomataceae</taxon>
        <taxon>Melastomatoideae</taxon>
        <taxon>Melastomateae</taxon>
        <taxon>Melastoma</taxon>
    </lineage>
</organism>
<dbReference type="Proteomes" id="UP001057402">
    <property type="component" value="Chromosome 7"/>
</dbReference>
<proteinExistence type="predicted"/>
<gene>
    <name evidence="1" type="ORF">MLD38_026214</name>
</gene>
<keyword evidence="2" id="KW-1185">Reference proteome</keyword>